<dbReference type="InterPro" id="IPR001278">
    <property type="entry name" value="Arg-tRNA-ligase"/>
</dbReference>
<dbReference type="RefSeq" id="WP_413781285.1">
    <property type="nucleotide sequence ID" value="NZ_JAUOZS010000001.1"/>
</dbReference>
<protein>
    <recommendedName>
        <fullName evidence="9">Arginine--tRNA ligase</fullName>
        <ecNumber evidence="9">6.1.1.19</ecNumber>
    </recommendedName>
    <alternativeName>
        <fullName evidence="9">Arginyl-tRNA synthetase</fullName>
        <shortName evidence="9">ArgRS</shortName>
    </alternativeName>
</protein>
<reference evidence="13 14" key="1">
    <citation type="submission" date="2023-07" db="EMBL/GenBank/DDBJ databases">
        <title>The novel representative of Negativicutes class, Anaeroselena agilis gen. nov. sp. nov.</title>
        <authorList>
            <person name="Prokofeva M.I."/>
            <person name="Elcheninov A.G."/>
            <person name="Klyukina A."/>
            <person name="Kublanov I.V."/>
            <person name="Frolov E.N."/>
            <person name="Podosokorskaya O.A."/>
        </authorList>
    </citation>
    <scope>NUCLEOTIDE SEQUENCE [LARGE SCALE GENOMIC DNA]</scope>
    <source>
        <strain evidence="13 14">4137-cl</strain>
    </source>
</reference>
<dbReference type="Pfam" id="PF03485">
    <property type="entry name" value="Arg_tRNA_synt_N"/>
    <property type="match status" value="1"/>
</dbReference>
<evidence type="ECO:0000256" key="6">
    <source>
        <dbReference type="ARBA" id="ARBA00022917"/>
    </source>
</evidence>
<comment type="catalytic activity">
    <reaction evidence="8 9">
        <text>tRNA(Arg) + L-arginine + ATP = L-arginyl-tRNA(Arg) + AMP + diphosphate</text>
        <dbReference type="Rhea" id="RHEA:20301"/>
        <dbReference type="Rhea" id="RHEA-COMP:9658"/>
        <dbReference type="Rhea" id="RHEA-COMP:9673"/>
        <dbReference type="ChEBI" id="CHEBI:30616"/>
        <dbReference type="ChEBI" id="CHEBI:32682"/>
        <dbReference type="ChEBI" id="CHEBI:33019"/>
        <dbReference type="ChEBI" id="CHEBI:78442"/>
        <dbReference type="ChEBI" id="CHEBI:78513"/>
        <dbReference type="ChEBI" id="CHEBI:456215"/>
        <dbReference type="EC" id="6.1.1.19"/>
    </reaction>
</comment>
<dbReference type="Gene3D" id="3.40.50.620">
    <property type="entry name" value="HUPs"/>
    <property type="match status" value="1"/>
</dbReference>
<dbReference type="SMART" id="SM00836">
    <property type="entry name" value="DALR_1"/>
    <property type="match status" value="1"/>
</dbReference>
<feature type="domain" description="Arginyl tRNA synthetase N-terminal" evidence="12">
    <location>
        <begin position="1"/>
        <end position="101"/>
    </location>
</feature>
<dbReference type="InterPro" id="IPR014729">
    <property type="entry name" value="Rossmann-like_a/b/a_fold"/>
</dbReference>
<dbReference type="InterPro" id="IPR008909">
    <property type="entry name" value="DALR_anticod-bd"/>
</dbReference>
<dbReference type="SUPFAM" id="SSF47323">
    <property type="entry name" value="Anticodon-binding domain of a subclass of class I aminoacyl-tRNA synthetases"/>
    <property type="match status" value="1"/>
</dbReference>
<dbReference type="InterPro" id="IPR001412">
    <property type="entry name" value="aa-tRNA-synth_I_CS"/>
</dbReference>
<evidence type="ECO:0000259" key="11">
    <source>
        <dbReference type="SMART" id="SM00836"/>
    </source>
</evidence>
<dbReference type="SUPFAM" id="SSF55190">
    <property type="entry name" value="Arginyl-tRNA synthetase (ArgRS), N-terminal 'additional' domain"/>
    <property type="match status" value="1"/>
</dbReference>
<dbReference type="Gene3D" id="1.10.730.10">
    <property type="entry name" value="Isoleucyl-tRNA Synthetase, Domain 1"/>
    <property type="match status" value="1"/>
</dbReference>
<evidence type="ECO:0000256" key="2">
    <source>
        <dbReference type="ARBA" id="ARBA00022490"/>
    </source>
</evidence>
<keyword evidence="7 9" id="KW-0030">Aminoacyl-tRNA synthetase</keyword>
<dbReference type="PRINTS" id="PR01038">
    <property type="entry name" value="TRNASYNTHARG"/>
</dbReference>
<evidence type="ECO:0000256" key="1">
    <source>
        <dbReference type="ARBA" id="ARBA00005594"/>
    </source>
</evidence>
<dbReference type="PROSITE" id="PS00178">
    <property type="entry name" value="AA_TRNA_LIGASE_I"/>
    <property type="match status" value="1"/>
</dbReference>
<feature type="short sequence motif" description="'HIGH' region" evidence="9">
    <location>
        <begin position="138"/>
        <end position="148"/>
    </location>
</feature>
<comment type="caution">
    <text evidence="13">The sequence shown here is derived from an EMBL/GenBank/DDBJ whole genome shotgun (WGS) entry which is preliminary data.</text>
</comment>
<organism evidence="13 14">
    <name type="scientific">Anaeroselena agilis</name>
    <dbReference type="NCBI Taxonomy" id="3063788"/>
    <lineage>
        <taxon>Bacteria</taxon>
        <taxon>Bacillati</taxon>
        <taxon>Bacillota</taxon>
        <taxon>Negativicutes</taxon>
        <taxon>Acetonemataceae</taxon>
        <taxon>Anaeroselena</taxon>
    </lineage>
</organism>
<proteinExistence type="inferred from homology"/>
<keyword evidence="14" id="KW-1185">Reference proteome</keyword>
<gene>
    <name evidence="9 13" type="primary">argS</name>
    <name evidence="13" type="ORF">Q4T40_16350</name>
</gene>
<evidence type="ECO:0000256" key="4">
    <source>
        <dbReference type="ARBA" id="ARBA00022741"/>
    </source>
</evidence>
<sequence>MNVKELLARAIHEEAAGLEALAGAQLPAVMLEVPPQKEFGDFATNIAMQLARPARQNPRALAEAIAGRLNARAALGKHEPAALSWLKEAKVAGPGFINFYLKPDWLYAVLADIAAAGEAWGRSDSGRGEKVQVEFVSANPTGPLHVGHGRGAAVGSALANLLRIAGYEVTTEFYINDAGNQIDCLAASVDARYRELLGQQVEFPEDGYRGRDIVDTARRIADQAGARYLLMDPAERLAVFKELAREEKLALLREDLEAFGVTFDVWFSERTLHAAGAIEETCNQLKESGDMYERDGALWLKSTAYGDDKDRVVIRDNGVPTYLAADIAYHRDKFVRGFDRVINIWGADHHGYISRVKAAVAALGYDPERLEVLVLQMVNLFQHGELVKMSKRTGQGVTLSELIEEVGRDAARFFFIMRSTDSQLDFDLDLAKSRTNENPVFYIQYAHARIASIFRQAEEAGLAVPAPGEAPLTALTSEWECDLIRKLGEYPDEVATAARERAPHHIARYAHEVAALFHSFYNQCRVIGAPPDTQAARLTLAAAVRDTLRSALAILGVAAPDKM</sequence>
<dbReference type="EMBL" id="JAUOZS010000001">
    <property type="protein sequence ID" value="MDT8902813.1"/>
    <property type="molecule type" value="Genomic_DNA"/>
</dbReference>
<evidence type="ECO:0000256" key="8">
    <source>
        <dbReference type="ARBA" id="ARBA00049339"/>
    </source>
</evidence>
<evidence type="ECO:0000256" key="3">
    <source>
        <dbReference type="ARBA" id="ARBA00022598"/>
    </source>
</evidence>
<dbReference type="NCBIfam" id="TIGR00456">
    <property type="entry name" value="argS"/>
    <property type="match status" value="1"/>
</dbReference>
<dbReference type="GO" id="GO:0004814">
    <property type="term" value="F:arginine-tRNA ligase activity"/>
    <property type="evidence" value="ECO:0007669"/>
    <property type="project" value="UniProtKB-EC"/>
</dbReference>
<keyword evidence="3 9" id="KW-0436">Ligase</keyword>
<evidence type="ECO:0000313" key="13">
    <source>
        <dbReference type="EMBL" id="MDT8902813.1"/>
    </source>
</evidence>
<dbReference type="SMART" id="SM01016">
    <property type="entry name" value="Arg_tRNA_synt_N"/>
    <property type="match status" value="1"/>
</dbReference>
<keyword evidence="4 9" id="KW-0547">Nucleotide-binding</keyword>
<dbReference type="PANTHER" id="PTHR11956">
    <property type="entry name" value="ARGINYL-TRNA SYNTHETASE"/>
    <property type="match status" value="1"/>
</dbReference>
<keyword evidence="2 9" id="KW-0963">Cytoplasm</keyword>
<evidence type="ECO:0000313" key="14">
    <source>
        <dbReference type="Proteomes" id="UP001254848"/>
    </source>
</evidence>
<dbReference type="Proteomes" id="UP001254848">
    <property type="component" value="Unassembled WGS sequence"/>
</dbReference>
<dbReference type="Gene3D" id="3.30.1360.70">
    <property type="entry name" value="Arginyl tRNA synthetase N-terminal domain"/>
    <property type="match status" value="1"/>
</dbReference>
<evidence type="ECO:0000256" key="5">
    <source>
        <dbReference type="ARBA" id="ARBA00022840"/>
    </source>
</evidence>
<dbReference type="PANTHER" id="PTHR11956:SF5">
    <property type="entry name" value="ARGININE--TRNA LIGASE, CYTOPLASMIC"/>
    <property type="match status" value="1"/>
</dbReference>
<dbReference type="Pfam" id="PF00750">
    <property type="entry name" value="tRNA-synt_1d"/>
    <property type="match status" value="1"/>
</dbReference>
<evidence type="ECO:0000256" key="10">
    <source>
        <dbReference type="RuleBase" id="RU363038"/>
    </source>
</evidence>
<dbReference type="CDD" id="cd07956">
    <property type="entry name" value="Anticodon_Ia_Arg"/>
    <property type="match status" value="1"/>
</dbReference>
<comment type="subcellular location">
    <subcellularLocation>
        <location evidence="9">Cytoplasm</location>
    </subcellularLocation>
</comment>
<dbReference type="EC" id="6.1.1.19" evidence="9"/>
<dbReference type="Pfam" id="PF05746">
    <property type="entry name" value="DALR_1"/>
    <property type="match status" value="1"/>
</dbReference>
<comment type="similarity">
    <text evidence="1 9 10">Belongs to the class-I aminoacyl-tRNA synthetase family.</text>
</comment>
<feature type="domain" description="DALR anticodon binding" evidence="11">
    <location>
        <begin position="443"/>
        <end position="563"/>
    </location>
</feature>
<dbReference type="InterPro" id="IPR005148">
    <property type="entry name" value="Arg-tRNA-synth_N"/>
</dbReference>
<dbReference type="InterPro" id="IPR036695">
    <property type="entry name" value="Arg-tRNA-synth_N_sf"/>
</dbReference>
<name>A0ABU3P1A5_9FIRM</name>
<dbReference type="SUPFAM" id="SSF52374">
    <property type="entry name" value="Nucleotidylyl transferase"/>
    <property type="match status" value="1"/>
</dbReference>
<comment type="subunit">
    <text evidence="9">Monomer.</text>
</comment>
<dbReference type="InterPro" id="IPR035684">
    <property type="entry name" value="ArgRS_core"/>
</dbReference>
<evidence type="ECO:0000256" key="9">
    <source>
        <dbReference type="HAMAP-Rule" id="MF_00123"/>
    </source>
</evidence>
<keyword evidence="6 9" id="KW-0648">Protein biosynthesis</keyword>
<evidence type="ECO:0000259" key="12">
    <source>
        <dbReference type="SMART" id="SM01016"/>
    </source>
</evidence>
<dbReference type="HAMAP" id="MF_00123">
    <property type="entry name" value="Arg_tRNA_synth"/>
    <property type="match status" value="1"/>
</dbReference>
<accession>A0ABU3P1A5</accession>
<dbReference type="CDD" id="cd00671">
    <property type="entry name" value="ArgRS_core"/>
    <property type="match status" value="1"/>
</dbReference>
<dbReference type="InterPro" id="IPR009080">
    <property type="entry name" value="tRNAsynth_Ia_anticodon-bd"/>
</dbReference>
<evidence type="ECO:0000256" key="7">
    <source>
        <dbReference type="ARBA" id="ARBA00023146"/>
    </source>
</evidence>
<keyword evidence="5 9" id="KW-0067">ATP-binding</keyword>